<dbReference type="EMBL" id="JAETXX010000002">
    <property type="protein sequence ID" value="MCF8714264.1"/>
    <property type="molecule type" value="Genomic_DNA"/>
</dbReference>
<reference evidence="1 2" key="1">
    <citation type="submission" date="2021-01" db="EMBL/GenBank/DDBJ databases">
        <title>Genome sequencing of Joostella atrarenae M1-2 (= KCTC 23194).</title>
        <authorList>
            <person name="Zakaria M.R."/>
            <person name="Lam M.Q."/>
            <person name="Chong C.S."/>
        </authorList>
    </citation>
    <scope>NUCLEOTIDE SEQUENCE [LARGE SCALE GENOMIC DNA]</scope>
    <source>
        <strain evidence="1 2">M1-2</strain>
    </source>
</reference>
<sequence>MKNLITNKFTPKEEQAITKNIKDIERLISGKVTALNESERKKYGSINEINKLFVNKTHAIHAENPELSAPEVDWNEYKKDYQTRVFLEKQIQSLKSIVYQLESTKTLHDFDNYQDSLIDYSYSQYKKNAKVSGYSKKVDELKQFFIKSKSEIEK</sequence>
<gene>
    <name evidence="1" type="ORF">JM658_05420</name>
</gene>
<evidence type="ECO:0000313" key="2">
    <source>
        <dbReference type="Proteomes" id="UP000829517"/>
    </source>
</evidence>
<name>A0ABS9J1F3_9FLAO</name>
<dbReference type="Proteomes" id="UP000829517">
    <property type="component" value="Unassembled WGS sequence"/>
</dbReference>
<evidence type="ECO:0000313" key="1">
    <source>
        <dbReference type="EMBL" id="MCF8714264.1"/>
    </source>
</evidence>
<dbReference type="RefSeq" id="WP_236958225.1">
    <property type="nucleotide sequence ID" value="NZ_JAETXX010000002.1"/>
</dbReference>
<proteinExistence type="predicted"/>
<protein>
    <submittedName>
        <fullName evidence="1">Uncharacterized protein</fullName>
    </submittedName>
</protein>
<comment type="caution">
    <text evidence="1">The sequence shown here is derived from an EMBL/GenBank/DDBJ whole genome shotgun (WGS) entry which is preliminary data.</text>
</comment>
<keyword evidence="2" id="KW-1185">Reference proteome</keyword>
<organism evidence="1 2">
    <name type="scientific">Joostella atrarenae</name>
    <dbReference type="NCBI Taxonomy" id="679257"/>
    <lineage>
        <taxon>Bacteria</taxon>
        <taxon>Pseudomonadati</taxon>
        <taxon>Bacteroidota</taxon>
        <taxon>Flavobacteriia</taxon>
        <taxon>Flavobacteriales</taxon>
        <taxon>Flavobacteriaceae</taxon>
        <taxon>Joostella</taxon>
    </lineage>
</organism>
<accession>A0ABS9J1F3</accession>